<feature type="region of interest" description="Disordered" evidence="1">
    <location>
        <begin position="261"/>
        <end position="280"/>
    </location>
</feature>
<comment type="caution">
    <text evidence="2">The sequence shown here is derived from an EMBL/GenBank/DDBJ whole genome shotgun (WGS) entry which is preliminary data.</text>
</comment>
<organism evidence="2 3">
    <name type="scientific">Penicillium diatomitis</name>
    <dbReference type="NCBI Taxonomy" id="2819901"/>
    <lineage>
        <taxon>Eukaryota</taxon>
        <taxon>Fungi</taxon>
        <taxon>Dikarya</taxon>
        <taxon>Ascomycota</taxon>
        <taxon>Pezizomycotina</taxon>
        <taxon>Eurotiomycetes</taxon>
        <taxon>Eurotiomycetidae</taxon>
        <taxon>Eurotiales</taxon>
        <taxon>Aspergillaceae</taxon>
        <taxon>Penicillium</taxon>
    </lineage>
</organism>
<dbReference type="RefSeq" id="XP_056795050.1">
    <property type="nucleotide sequence ID" value="XM_056930757.1"/>
</dbReference>
<sequence>MTLSFERTRSPITGWFRSCWDCFEREMQICHSQPHLVPPMKLVVYDDLPSPGLPQQSRNSLSSWFEEGRHMASRVSRRASLSWKRPPPTPLKISDPSDFRRVQSFQLDPTPAQSPLFEPLQLSIHRLSNRLSDLPSFESFCMGGDDHDETPAPSTMTLQARRQSIDARFSISRKPVGSVARRMSVNSERLIRYPPPAHFAGSLLPHFSSDTAAGPAGRLLDRSIHGTFEKTQDDVSRTASKSTPNNQQYFAAESLSSHSTRTFPSRLSSLRRPSTTETQMCLTSEPLPEKIHEWDFDEKSSTAGKGFHVEADVCGGERFRSLSGTTLGSAVTSPTGRAFEHRANDSFSSASTNGVTPRTLPPLLHLSSEKALEARLVKQRSLDSQHRQCPPSPYYADGVSQYRGSAIGIAF</sequence>
<protein>
    <submittedName>
        <fullName evidence="2">Uncharacterized protein</fullName>
    </submittedName>
</protein>
<dbReference type="Proteomes" id="UP001148312">
    <property type="component" value="Unassembled WGS sequence"/>
</dbReference>
<name>A0A9W9XN20_9EURO</name>
<proteinExistence type="predicted"/>
<dbReference type="AlphaFoldDB" id="A0A9W9XN20"/>
<keyword evidence="3" id="KW-1185">Reference proteome</keyword>
<gene>
    <name evidence="2" type="ORF">N7539_001153</name>
</gene>
<dbReference type="GeneID" id="81621006"/>
<evidence type="ECO:0000313" key="2">
    <source>
        <dbReference type="EMBL" id="KAJ5496037.1"/>
    </source>
</evidence>
<evidence type="ECO:0000313" key="3">
    <source>
        <dbReference type="Proteomes" id="UP001148312"/>
    </source>
</evidence>
<reference evidence="2" key="2">
    <citation type="journal article" date="2023" name="IMA Fungus">
        <title>Comparative genomic study of the Penicillium genus elucidates a diverse pangenome and 15 lateral gene transfer events.</title>
        <authorList>
            <person name="Petersen C."/>
            <person name="Sorensen T."/>
            <person name="Nielsen M.R."/>
            <person name="Sondergaard T.E."/>
            <person name="Sorensen J.L."/>
            <person name="Fitzpatrick D.A."/>
            <person name="Frisvad J.C."/>
            <person name="Nielsen K.L."/>
        </authorList>
    </citation>
    <scope>NUCLEOTIDE SEQUENCE</scope>
    <source>
        <strain evidence="2">IBT 30728</strain>
    </source>
</reference>
<dbReference type="EMBL" id="JAPWDQ010000001">
    <property type="protein sequence ID" value="KAJ5496037.1"/>
    <property type="molecule type" value="Genomic_DNA"/>
</dbReference>
<reference evidence="2" key="1">
    <citation type="submission" date="2022-12" db="EMBL/GenBank/DDBJ databases">
        <authorList>
            <person name="Petersen C."/>
        </authorList>
    </citation>
    <scope>NUCLEOTIDE SEQUENCE</scope>
    <source>
        <strain evidence="2">IBT 30728</strain>
    </source>
</reference>
<feature type="compositionally biased region" description="Low complexity" evidence="1">
    <location>
        <begin position="261"/>
        <end position="276"/>
    </location>
</feature>
<evidence type="ECO:0000256" key="1">
    <source>
        <dbReference type="SAM" id="MobiDB-lite"/>
    </source>
</evidence>
<accession>A0A9W9XN20</accession>